<name>A0A8J4QB30_9ROSI</name>
<reference evidence="3" key="1">
    <citation type="submission" date="2020-03" db="EMBL/GenBank/DDBJ databases">
        <title>Castanea mollissima Vanexum genome sequencing.</title>
        <authorList>
            <person name="Staton M."/>
        </authorList>
    </citation>
    <scope>NUCLEOTIDE SEQUENCE</scope>
    <source>
        <tissue evidence="3">Leaf</tissue>
    </source>
</reference>
<dbReference type="InterPro" id="IPR008258">
    <property type="entry name" value="Transglycosylase_SLT_dom_1"/>
</dbReference>
<dbReference type="OrthoDB" id="550520at2759"/>
<proteinExistence type="predicted"/>
<dbReference type="AlphaFoldDB" id="A0A8J4QB30"/>
<evidence type="ECO:0000313" key="4">
    <source>
        <dbReference type="Proteomes" id="UP000737018"/>
    </source>
</evidence>
<dbReference type="SUPFAM" id="SSF53955">
    <property type="entry name" value="Lysozyme-like"/>
    <property type="match status" value="2"/>
</dbReference>
<feature type="domain" description="Transglycosylase SLT" evidence="2">
    <location>
        <begin position="80"/>
        <end position="190"/>
    </location>
</feature>
<dbReference type="InterPro" id="IPR023346">
    <property type="entry name" value="Lysozyme-like_dom_sf"/>
</dbReference>
<organism evidence="3 4">
    <name type="scientific">Castanea mollissima</name>
    <name type="common">Chinese chestnut</name>
    <dbReference type="NCBI Taxonomy" id="60419"/>
    <lineage>
        <taxon>Eukaryota</taxon>
        <taxon>Viridiplantae</taxon>
        <taxon>Streptophyta</taxon>
        <taxon>Embryophyta</taxon>
        <taxon>Tracheophyta</taxon>
        <taxon>Spermatophyta</taxon>
        <taxon>Magnoliopsida</taxon>
        <taxon>eudicotyledons</taxon>
        <taxon>Gunneridae</taxon>
        <taxon>Pentapetalae</taxon>
        <taxon>rosids</taxon>
        <taxon>fabids</taxon>
        <taxon>Fagales</taxon>
        <taxon>Fagaceae</taxon>
        <taxon>Castanea</taxon>
    </lineage>
</organism>
<dbReference type="PANTHER" id="PTHR37179:SF1">
    <property type="entry name" value="TRANSGLYCOSYLASE"/>
    <property type="match status" value="1"/>
</dbReference>
<dbReference type="PANTHER" id="PTHR37179">
    <property type="entry name" value="TRANSGLYCOSYLASE"/>
    <property type="match status" value="1"/>
</dbReference>
<sequence>MEKFHSIAMMAVSFKYWDDCIDPSDMEAMWNIPEVSNEWLDAGESRDQKVHLSRDPDGQPFLTQIEMKAVAEIIASRHFNSQIDLDMICAIAELESDRQPLAVRSDKKNKEPTIGIMQISIESAKWLFNELGYRSYEVVKNPELLYWPFVSVYLGAAYMKWLSNYDQKERTEEFIIRAYKGGTKKATHKSTLPYWKRYLCVKESLPSRKYFEDGRDVSASASAAPTPPPGSTTATPPYGSSPNSQPTGVYSYWDTKASPEDMEELWNHPEVLKEWTKSGEIRGKVRFSHDNKKRPYLSRVELKAVAEIILTKHFPTKHMKPTCLCALAEVVSLRFVNGVGPRTGIMGIDYSTAFWLYMELGYRAYRVDSADDLTKPFVSMYFGAAYLVWLSEYEGRERTPQFVVQAYISGPKNVNLQETGPLWLKFMQALGNYEDTKNRDQGNCSIL</sequence>
<accession>A0A8J4QB30</accession>
<comment type="caution">
    <text evidence="3">The sequence shown here is derived from an EMBL/GenBank/DDBJ whole genome shotgun (WGS) entry which is preliminary data.</text>
</comment>
<feature type="region of interest" description="Disordered" evidence="1">
    <location>
        <begin position="216"/>
        <end position="253"/>
    </location>
</feature>
<gene>
    <name evidence="3" type="ORF">CMV_026470</name>
</gene>
<dbReference type="Gene3D" id="1.10.530.10">
    <property type="match status" value="2"/>
</dbReference>
<dbReference type="Proteomes" id="UP000737018">
    <property type="component" value="Unassembled WGS sequence"/>
</dbReference>
<evidence type="ECO:0000313" key="3">
    <source>
        <dbReference type="EMBL" id="KAF3947390.1"/>
    </source>
</evidence>
<protein>
    <recommendedName>
        <fullName evidence="2">Transglycosylase SLT domain-containing protein</fullName>
    </recommendedName>
</protein>
<keyword evidence="4" id="KW-1185">Reference proteome</keyword>
<evidence type="ECO:0000256" key="1">
    <source>
        <dbReference type="SAM" id="MobiDB-lite"/>
    </source>
</evidence>
<feature type="compositionally biased region" description="Low complexity" evidence="1">
    <location>
        <begin position="231"/>
        <end position="242"/>
    </location>
</feature>
<dbReference type="Pfam" id="PF01464">
    <property type="entry name" value="SLT"/>
    <property type="match status" value="1"/>
</dbReference>
<evidence type="ECO:0000259" key="2">
    <source>
        <dbReference type="Pfam" id="PF01464"/>
    </source>
</evidence>
<dbReference type="EMBL" id="JRKL02007853">
    <property type="protein sequence ID" value="KAF3947390.1"/>
    <property type="molecule type" value="Genomic_DNA"/>
</dbReference>